<sequence>MWVHHVALYFPGYTGINVPAERAVVLLMWVHHVALYFPGYTGINLPAERAVVRHYRDFTNATLVRRQRFVEEWYNYKDVYYPSELMSVLYHNVYMTLNRVYVK</sequence>
<evidence type="ECO:0008006" key="3">
    <source>
        <dbReference type="Google" id="ProtNLM"/>
    </source>
</evidence>
<keyword evidence="2" id="KW-1185">Reference proteome</keyword>
<dbReference type="EMBL" id="UYYB01116941">
    <property type="protein sequence ID" value="VDM82296.1"/>
    <property type="molecule type" value="Genomic_DNA"/>
</dbReference>
<dbReference type="Proteomes" id="UP000270094">
    <property type="component" value="Unassembled WGS sequence"/>
</dbReference>
<name>A0A3P7JFY0_STRVU</name>
<dbReference type="OrthoDB" id="10476966at2759"/>
<reference evidence="1 2" key="1">
    <citation type="submission" date="2018-11" db="EMBL/GenBank/DDBJ databases">
        <authorList>
            <consortium name="Pathogen Informatics"/>
        </authorList>
    </citation>
    <scope>NUCLEOTIDE SEQUENCE [LARGE SCALE GENOMIC DNA]</scope>
</reference>
<accession>A0A3P7JFY0</accession>
<proteinExistence type="predicted"/>
<organism evidence="1 2">
    <name type="scientific">Strongylus vulgaris</name>
    <name type="common">Blood worm</name>
    <dbReference type="NCBI Taxonomy" id="40348"/>
    <lineage>
        <taxon>Eukaryota</taxon>
        <taxon>Metazoa</taxon>
        <taxon>Ecdysozoa</taxon>
        <taxon>Nematoda</taxon>
        <taxon>Chromadorea</taxon>
        <taxon>Rhabditida</taxon>
        <taxon>Rhabditina</taxon>
        <taxon>Rhabditomorpha</taxon>
        <taxon>Strongyloidea</taxon>
        <taxon>Strongylidae</taxon>
        <taxon>Strongylus</taxon>
    </lineage>
</organism>
<dbReference type="AlphaFoldDB" id="A0A3P7JFY0"/>
<evidence type="ECO:0000313" key="1">
    <source>
        <dbReference type="EMBL" id="VDM82296.1"/>
    </source>
</evidence>
<evidence type="ECO:0000313" key="2">
    <source>
        <dbReference type="Proteomes" id="UP000270094"/>
    </source>
</evidence>
<gene>
    <name evidence="1" type="ORF">SVUK_LOCUS17294</name>
</gene>
<protein>
    <recommendedName>
        <fullName evidence="3">Glycosyltransferase family 92 protein</fullName>
    </recommendedName>
</protein>